<evidence type="ECO:0000256" key="5">
    <source>
        <dbReference type="ARBA" id="ARBA00022692"/>
    </source>
</evidence>
<evidence type="ECO:0000313" key="14">
    <source>
        <dbReference type="Proteomes" id="UP000398389"/>
    </source>
</evidence>
<keyword evidence="6 10" id="KW-1133">Transmembrane helix</keyword>
<feature type="transmembrane region" description="Helical" evidence="10">
    <location>
        <begin position="630"/>
        <end position="649"/>
    </location>
</feature>
<dbReference type="EMBL" id="CABVLU010000002">
    <property type="protein sequence ID" value="VVT49366.1"/>
    <property type="molecule type" value="Genomic_DNA"/>
</dbReference>
<feature type="domain" description="Sodium/calcium exchanger membrane region" evidence="11">
    <location>
        <begin position="663"/>
        <end position="777"/>
    </location>
</feature>
<feature type="compositionally biased region" description="Acidic residues" evidence="9">
    <location>
        <begin position="138"/>
        <end position="147"/>
    </location>
</feature>
<dbReference type="Pfam" id="PF03733">
    <property type="entry name" value="YccF"/>
    <property type="match status" value="1"/>
</dbReference>
<feature type="transmembrane region" description="Helical" evidence="10">
    <location>
        <begin position="543"/>
        <end position="567"/>
    </location>
</feature>
<feature type="domain" description="Inner membrane component" evidence="12">
    <location>
        <begin position="392"/>
        <end position="445"/>
    </location>
</feature>
<sequence length="1140" mass="124435">MSSSKDDSAQSNDSKHKAQPPSPTSSSVPLNPDQTSSAAGGLSPAISPSNTTDAVANSSFAASLPPAPAHKKLAHKQRASPSLRPVSPAMNPSSPLIRPADLPALVPSTSHPGGVRMRRNGSNHSEQRKSSRVIVFSADDDEAELEADYERERKTDLADVHKGLKVGRRLRSKGGSVVPGTVGSPSTSKRGSTSAAAASSPVSGSSFTKTTEPSVEDQTQPASSSSLSTTAQQKQTRASISSEPIPEVNDELENNGEDFSSPLERGYSGVSTGASSHKSRFGTLLHEIGESKDRHDVKTMRRLEEDLVEDLEEHDEEDEEEDDEEDNEDTASVSSTETFTLRERQDAINITHPFGIRIWKPAVYKKIRSVQRFAEGEIHSGPNKDISYLVWLGNIIWSVTFGILLLIISWTGAFLLRVFFFWSRSATIYSRTFFNIGKYLVFPFGICVQLNSDKNYLLEDEGEGRTISEYQEWQTVDSRRLFFDPSANRPASQEDPQGSETAAEPSPRTRSDSSGESSVSTHEFQRKLRFFGRGDWSLGRVLFFFWFYLTLYPILLLVSLICWLGVFSIPMGKITMLLSYHLRRHPLALSFRPSSTLKNLPPTEYESSILLCTYRALGSRYYKYTIDGTNIFFINLMALVAFVIVDYYTFESLGFGGIVVSPTFIFGTSMLSIVPLAYFIGQAVASISAQSSMGMGATINAFFSTVVEVFLYCVALSRGKGDLVEGSIVGSIFGGILLLPGLSMCAGAIKRKTQRYNPKSAGVSSTMLLFAIIGAFAPTIFYQIYGTYELRCTDCELEYVSALSLDTSEDCQRCHFYQAQITTDSLYSDIIKPFSSICASLLFISYVIGLWFTLRTHAAMIWQTPTSSELHSLVIPHGTAPQSILPLTHDPHTSGTTSAEATSSSVAHTATSATVRSNRGAKVSVETGNKGHEDPSAAVVAQVTEGGGHDAPNWSRTKSTVILLGATVLYAVIAEILVGTVDGVLKSVSISEKFVGVTIFALVPNTTEFLNAISFAMNGNIALSMEIGSAYVLQVCLLQIPALILYTYLSAPLFPDLTDFMFTLIFPRWDLLMVIFCVFVFSYIYAEGKSNYFKGSILVLSYLVVMSGFYYTGSTAEAGISQLSASFRMISKGGTKVLPM</sequence>
<feature type="transmembrane region" description="Helical" evidence="10">
    <location>
        <begin position="388"/>
        <end position="420"/>
    </location>
</feature>
<evidence type="ECO:0000256" key="9">
    <source>
        <dbReference type="SAM" id="MobiDB-lite"/>
    </source>
</evidence>
<feature type="transmembrane region" description="Helical" evidence="10">
    <location>
        <begin position="1029"/>
        <end position="1049"/>
    </location>
</feature>
<feature type="compositionally biased region" description="Low complexity" evidence="9">
    <location>
        <begin position="218"/>
        <end position="236"/>
    </location>
</feature>
<evidence type="ECO:0000256" key="1">
    <source>
        <dbReference type="ARBA" id="ARBA00004127"/>
    </source>
</evidence>
<evidence type="ECO:0008006" key="15">
    <source>
        <dbReference type="Google" id="ProtNLM"/>
    </source>
</evidence>
<evidence type="ECO:0000256" key="4">
    <source>
        <dbReference type="ARBA" id="ARBA00022553"/>
    </source>
</evidence>
<dbReference type="Gene3D" id="1.20.1420.30">
    <property type="entry name" value="NCX, central ion-binding region"/>
    <property type="match status" value="2"/>
</dbReference>
<feature type="region of interest" description="Disordered" evidence="9">
    <location>
        <begin position="1"/>
        <end position="282"/>
    </location>
</feature>
<feature type="region of interest" description="Disordered" evidence="9">
    <location>
        <begin position="309"/>
        <end position="337"/>
    </location>
</feature>
<dbReference type="PANTHER" id="PTHR31503">
    <property type="entry name" value="VACUOLAR CALCIUM ION TRANSPORTER"/>
    <property type="match status" value="1"/>
</dbReference>
<feature type="compositionally biased region" description="Basic residues" evidence="9">
    <location>
        <begin position="163"/>
        <end position="172"/>
    </location>
</feature>
<dbReference type="PANTHER" id="PTHR31503:SF10">
    <property type="entry name" value="VNX1 PROTEIN"/>
    <property type="match status" value="1"/>
</dbReference>
<feature type="transmembrane region" description="Helical" evidence="10">
    <location>
        <begin position="961"/>
        <end position="981"/>
    </location>
</feature>
<comment type="subcellular location">
    <subcellularLocation>
        <location evidence="1">Endomembrane system</location>
        <topology evidence="1">Multi-pass membrane protein</topology>
    </subcellularLocation>
</comment>
<evidence type="ECO:0000256" key="6">
    <source>
        <dbReference type="ARBA" id="ARBA00022989"/>
    </source>
</evidence>
<dbReference type="GeneID" id="43581054"/>
<feature type="region of interest" description="Disordered" evidence="9">
    <location>
        <begin position="889"/>
        <end position="910"/>
    </location>
</feature>
<dbReference type="Pfam" id="PF01699">
    <property type="entry name" value="Na_Ca_ex"/>
    <property type="match status" value="2"/>
</dbReference>
<feature type="transmembrane region" description="Helical" evidence="10">
    <location>
        <begin position="693"/>
        <end position="717"/>
    </location>
</feature>
<dbReference type="FunFam" id="1.20.1420.30:FF:000014">
    <property type="entry name" value="Cation/H+ exchanger protein 2"/>
    <property type="match status" value="1"/>
</dbReference>
<keyword evidence="14" id="KW-1185">Reference proteome</keyword>
<feature type="transmembrane region" description="Helical" evidence="10">
    <location>
        <begin position="729"/>
        <end position="749"/>
    </location>
</feature>
<feature type="compositionally biased region" description="Polar residues" evidence="9">
    <location>
        <begin position="489"/>
        <end position="500"/>
    </location>
</feature>
<feature type="compositionally biased region" description="Acidic residues" evidence="9">
    <location>
        <begin position="309"/>
        <end position="329"/>
    </location>
</feature>
<evidence type="ECO:0000256" key="3">
    <source>
        <dbReference type="ARBA" id="ARBA00022448"/>
    </source>
</evidence>
<feature type="compositionally biased region" description="Low complexity" evidence="9">
    <location>
        <begin position="174"/>
        <end position="206"/>
    </location>
</feature>
<feature type="transmembrane region" description="Helical" evidence="10">
    <location>
        <begin position="834"/>
        <end position="854"/>
    </location>
</feature>
<evidence type="ECO:0000256" key="7">
    <source>
        <dbReference type="ARBA" id="ARBA00023065"/>
    </source>
</evidence>
<organism evidence="13 14">
    <name type="scientific">Magnusiomyces paraingens</name>
    <dbReference type="NCBI Taxonomy" id="2606893"/>
    <lineage>
        <taxon>Eukaryota</taxon>
        <taxon>Fungi</taxon>
        <taxon>Dikarya</taxon>
        <taxon>Ascomycota</taxon>
        <taxon>Saccharomycotina</taxon>
        <taxon>Dipodascomycetes</taxon>
        <taxon>Dipodascales</taxon>
        <taxon>Dipodascaceae</taxon>
        <taxon>Magnusiomyces</taxon>
    </lineage>
</organism>
<dbReference type="InterPro" id="IPR005185">
    <property type="entry name" value="YccF"/>
</dbReference>
<feature type="compositionally biased region" description="Basic and acidic residues" evidence="9">
    <location>
        <begin position="148"/>
        <end position="162"/>
    </location>
</feature>
<dbReference type="InterPro" id="IPR004837">
    <property type="entry name" value="NaCa_Exmemb"/>
</dbReference>
<dbReference type="RefSeq" id="XP_031852845.1">
    <property type="nucleotide sequence ID" value="XM_031996954.1"/>
</dbReference>
<evidence type="ECO:0000256" key="2">
    <source>
        <dbReference type="ARBA" id="ARBA00008170"/>
    </source>
</evidence>
<dbReference type="GO" id="GO:0015369">
    <property type="term" value="F:calcium:proton antiporter activity"/>
    <property type="evidence" value="ECO:0007669"/>
    <property type="project" value="TreeGrafter"/>
</dbReference>
<dbReference type="GO" id="GO:0005774">
    <property type="term" value="C:vacuolar membrane"/>
    <property type="evidence" value="ECO:0007669"/>
    <property type="project" value="UniProtKB-ARBA"/>
</dbReference>
<evidence type="ECO:0000259" key="11">
    <source>
        <dbReference type="Pfam" id="PF01699"/>
    </source>
</evidence>
<gene>
    <name evidence="13" type="ORF">SAPINGB_P002235</name>
</gene>
<reference evidence="13 14" key="1">
    <citation type="submission" date="2019-09" db="EMBL/GenBank/DDBJ databases">
        <authorList>
            <person name="Brejova B."/>
        </authorList>
    </citation>
    <scope>NUCLEOTIDE SEQUENCE [LARGE SCALE GENOMIC DNA]</scope>
</reference>
<feature type="compositionally biased region" description="Low complexity" evidence="9">
    <location>
        <begin position="893"/>
        <end position="910"/>
    </location>
</feature>
<keyword evidence="7" id="KW-0406">Ion transport</keyword>
<proteinExistence type="inferred from homology"/>
<feature type="transmembrane region" description="Helical" evidence="10">
    <location>
        <begin position="1093"/>
        <end position="1111"/>
    </location>
</feature>
<dbReference type="InterPro" id="IPR004713">
    <property type="entry name" value="CaH_exchang"/>
</dbReference>
<feature type="transmembrane region" description="Helical" evidence="10">
    <location>
        <begin position="655"/>
        <end position="681"/>
    </location>
</feature>
<dbReference type="Proteomes" id="UP000398389">
    <property type="component" value="Unassembled WGS sequence"/>
</dbReference>
<dbReference type="OrthoDB" id="16982at2759"/>
<dbReference type="GO" id="GO:0012505">
    <property type="term" value="C:endomembrane system"/>
    <property type="evidence" value="ECO:0007669"/>
    <property type="project" value="UniProtKB-SubCell"/>
</dbReference>
<keyword evidence="8 10" id="KW-0472">Membrane</keyword>
<evidence type="ECO:0000313" key="13">
    <source>
        <dbReference type="EMBL" id="VVT49366.1"/>
    </source>
</evidence>
<keyword evidence="3" id="KW-0813">Transport</keyword>
<evidence type="ECO:0000259" key="12">
    <source>
        <dbReference type="Pfam" id="PF03733"/>
    </source>
</evidence>
<feature type="transmembrane region" description="Helical" evidence="10">
    <location>
        <begin position="761"/>
        <end position="781"/>
    </location>
</feature>
<keyword evidence="4" id="KW-0597">Phosphoprotein</keyword>
<feature type="compositionally biased region" description="Polar residues" evidence="9">
    <location>
        <begin position="46"/>
        <end position="55"/>
    </location>
</feature>
<feature type="compositionally biased region" description="Basic and acidic residues" evidence="9">
    <location>
        <begin position="1"/>
        <end position="16"/>
    </location>
</feature>
<evidence type="ECO:0000256" key="10">
    <source>
        <dbReference type="SAM" id="Phobius"/>
    </source>
</evidence>
<dbReference type="AlphaFoldDB" id="A0A5E8BDI0"/>
<dbReference type="GO" id="GO:0006874">
    <property type="term" value="P:intracellular calcium ion homeostasis"/>
    <property type="evidence" value="ECO:0007669"/>
    <property type="project" value="TreeGrafter"/>
</dbReference>
<dbReference type="InterPro" id="IPR044880">
    <property type="entry name" value="NCX_ion-bd_dom_sf"/>
</dbReference>
<evidence type="ECO:0000256" key="8">
    <source>
        <dbReference type="ARBA" id="ARBA00023136"/>
    </source>
</evidence>
<feature type="compositionally biased region" description="Polar residues" evidence="9">
    <location>
        <begin position="207"/>
        <end position="217"/>
    </location>
</feature>
<feature type="compositionally biased region" description="Basic residues" evidence="9">
    <location>
        <begin position="69"/>
        <end position="78"/>
    </location>
</feature>
<feature type="region of interest" description="Disordered" evidence="9">
    <location>
        <begin position="488"/>
        <end position="518"/>
    </location>
</feature>
<feature type="compositionally biased region" description="Polar residues" evidence="9">
    <location>
        <begin position="24"/>
        <end position="38"/>
    </location>
</feature>
<protein>
    <recommendedName>
        <fullName evidence="15">Sodium/calcium exchanger membrane region domain-containing protein</fullName>
    </recommendedName>
</protein>
<accession>A0A5E8BDI0</accession>
<feature type="transmembrane region" description="Helical" evidence="10">
    <location>
        <begin position="993"/>
        <end position="1017"/>
    </location>
</feature>
<keyword evidence="5 10" id="KW-0812">Transmembrane</keyword>
<comment type="similarity">
    <text evidence="2">Belongs to the Ca(2+):cation antiporter (CaCA) (TC 2.A.19) family.</text>
</comment>
<feature type="domain" description="Sodium/calcium exchanger membrane region" evidence="11">
    <location>
        <begin position="959"/>
        <end position="1109"/>
    </location>
</feature>
<feature type="transmembrane region" description="Helical" evidence="10">
    <location>
        <begin position="432"/>
        <end position="451"/>
    </location>
</feature>
<feature type="transmembrane region" description="Helical" evidence="10">
    <location>
        <begin position="1069"/>
        <end position="1086"/>
    </location>
</feature>
<name>A0A5E8BDI0_9ASCO</name>